<evidence type="ECO:0000313" key="2">
    <source>
        <dbReference type="EMBL" id="MFF5293793.1"/>
    </source>
</evidence>
<gene>
    <name evidence="2" type="ORF">ACFY35_30535</name>
</gene>
<organism evidence="2 3">
    <name type="scientific">Paractinoplanes globisporus</name>
    <dbReference type="NCBI Taxonomy" id="113565"/>
    <lineage>
        <taxon>Bacteria</taxon>
        <taxon>Bacillati</taxon>
        <taxon>Actinomycetota</taxon>
        <taxon>Actinomycetes</taxon>
        <taxon>Micromonosporales</taxon>
        <taxon>Micromonosporaceae</taxon>
        <taxon>Paractinoplanes</taxon>
    </lineage>
</organism>
<feature type="transmembrane region" description="Helical" evidence="1">
    <location>
        <begin position="116"/>
        <end position="137"/>
    </location>
</feature>
<proteinExistence type="predicted"/>
<evidence type="ECO:0000256" key="1">
    <source>
        <dbReference type="SAM" id="Phobius"/>
    </source>
</evidence>
<sequence>MAAIILMAAIGAWAISTDRISYVVTRGVSMNPVYHQDDLIFVVRADSYQIGQIAAYHGAVPGLKVLHRIVGGDPETGFVFKGDNNPANDGIKPTAKELIGSPVLLVPKGGKWLRPLLGPTGLGMLSFLFVGGGLATARTRREIPRGRRKKKVKAMARQGGSWTAVLAVAKSINRLPLGPRVLAIVSATAALVGVGLGVLGWMKPIVETHRAGAAPGQSMTFSYSASVPRSAAYDSTTVTSPDPVFRKLAHLVDVRMRYRGHAGTFDVTAELSDSSGWHTIQQLGSAKQFTGNTYDSTVRLDLDEFDRRAKQAATATGIGGSSPVTVTVTARVRASGQADFTAPVAFQLAPLQFVLSDRESLTVDTATAGKTVTVPREVWLLGIRAASARSWALLLMLAAIGGGLVIMLLVRRGTPLRNRQEIERRYPQLLVHVEPMPSPPGKPVVNVDNFPALVKLAEKYGQMILTWRRPDTDDFVVRDEGITYRYRVPLDEPTLQNVELINRPGAGSHRRKASSPSQVS</sequence>
<comment type="caution">
    <text evidence="2">The sequence shown here is derived from an EMBL/GenBank/DDBJ whole genome shotgun (WGS) entry which is preliminary data.</text>
</comment>
<feature type="transmembrane region" description="Helical" evidence="1">
    <location>
        <begin position="181"/>
        <end position="202"/>
    </location>
</feature>
<accession>A0ABW6WL80</accession>
<dbReference type="InterPro" id="IPR035185">
    <property type="entry name" value="DUF5305"/>
</dbReference>
<keyword evidence="1" id="KW-0812">Transmembrane</keyword>
<dbReference type="CDD" id="cd06462">
    <property type="entry name" value="Peptidase_S24_S26"/>
    <property type="match status" value="1"/>
</dbReference>
<keyword evidence="1" id="KW-0472">Membrane</keyword>
<name>A0ABW6WL80_9ACTN</name>
<reference evidence="2 3" key="1">
    <citation type="submission" date="2024-10" db="EMBL/GenBank/DDBJ databases">
        <title>The Natural Products Discovery Center: Release of the First 8490 Sequenced Strains for Exploring Actinobacteria Biosynthetic Diversity.</title>
        <authorList>
            <person name="Kalkreuter E."/>
            <person name="Kautsar S.A."/>
            <person name="Yang D."/>
            <person name="Bader C.D."/>
            <person name="Teijaro C.N."/>
            <person name="Fluegel L."/>
            <person name="Davis C.M."/>
            <person name="Simpson J.R."/>
            <person name="Lauterbach L."/>
            <person name="Steele A.D."/>
            <person name="Gui C."/>
            <person name="Meng S."/>
            <person name="Li G."/>
            <person name="Viehrig K."/>
            <person name="Ye F."/>
            <person name="Su P."/>
            <person name="Kiefer A.F."/>
            <person name="Nichols A."/>
            <person name="Cepeda A.J."/>
            <person name="Yan W."/>
            <person name="Fan B."/>
            <person name="Jiang Y."/>
            <person name="Adhikari A."/>
            <person name="Zheng C.-J."/>
            <person name="Schuster L."/>
            <person name="Cowan T.M."/>
            <person name="Smanski M.J."/>
            <person name="Chevrette M.G."/>
            <person name="De Carvalho L.P.S."/>
            <person name="Shen B."/>
        </authorList>
    </citation>
    <scope>NUCLEOTIDE SEQUENCE [LARGE SCALE GENOMIC DNA]</scope>
    <source>
        <strain evidence="2 3">NPDC000087</strain>
    </source>
</reference>
<dbReference type="Pfam" id="PF17231">
    <property type="entry name" value="DUF5305"/>
    <property type="match status" value="1"/>
</dbReference>
<protein>
    <submittedName>
        <fullName evidence="2">DUF5305 family protein</fullName>
    </submittedName>
</protein>
<evidence type="ECO:0000313" key="3">
    <source>
        <dbReference type="Proteomes" id="UP001602245"/>
    </source>
</evidence>
<keyword evidence="3" id="KW-1185">Reference proteome</keyword>
<dbReference type="Proteomes" id="UP001602245">
    <property type="component" value="Unassembled WGS sequence"/>
</dbReference>
<feature type="transmembrane region" description="Helical" evidence="1">
    <location>
        <begin position="391"/>
        <end position="410"/>
    </location>
</feature>
<dbReference type="RefSeq" id="WP_020513745.1">
    <property type="nucleotide sequence ID" value="NZ_JBIAZU010000005.1"/>
</dbReference>
<dbReference type="EMBL" id="JBIAZU010000005">
    <property type="protein sequence ID" value="MFF5293793.1"/>
    <property type="molecule type" value="Genomic_DNA"/>
</dbReference>
<keyword evidence="1" id="KW-1133">Transmembrane helix</keyword>